<accession>A0A8J5R1I6</accession>
<dbReference type="SFLD" id="SFLDS00019">
    <property type="entry name" value="Glutathione_Transferase_(cytos"/>
    <property type="match status" value="2"/>
</dbReference>
<dbReference type="GeneID" id="73468546"/>
<feature type="domain" description="GST C-terminal" evidence="3">
    <location>
        <begin position="256"/>
        <end position="412"/>
    </location>
</feature>
<comment type="similarity">
    <text evidence="1">Belongs to the GST superfamily.</text>
</comment>
<evidence type="ECO:0000259" key="2">
    <source>
        <dbReference type="PROSITE" id="PS50404"/>
    </source>
</evidence>
<keyword evidence="5" id="KW-1185">Reference proteome</keyword>
<proteinExistence type="inferred from homology"/>
<protein>
    <submittedName>
        <fullName evidence="4">GTT1</fullName>
    </submittedName>
</protein>
<dbReference type="PANTHER" id="PTHR44051">
    <property type="entry name" value="GLUTATHIONE S-TRANSFERASE-RELATED"/>
    <property type="match status" value="1"/>
</dbReference>
<dbReference type="OrthoDB" id="2098326at2759"/>
<feature type="domain" description="GST C-terminal" evidence="3">
    <location>
        <begin position="96"/>
        <end position="189"/>
    </location>
</feature>
<dbReference type="PANTHER" id="PTHR44051:SF9">
    <property type="entry name" value="GLUTATHIONE S-TRANSFERASE 1"/>
    <property type="match status" value="1"/>
</dbReference>
<dbReference type="EMBL" id="JAGSYN010000066">
    <property type="protein sequence ID" value="KAG7664720.1"/>
    <property type="molecule type" value="Genomic_DNA"/>
</dbReference>
<dbReference type="InterPro" id="IPR004046">
    <property type="entry name" value="GST_C"/>
</dbReference>
<dbReference type="PROSITE" id="PS50404">
    <property type="entry name" value="GST_NTER"/>
    <property type="match status" value="1"/>
</dbReference>
<evidence type="ECO:0000313" key="5">
    <source>
        <dbReference type="Proteomes" id="UP000694255"/>
    </source>
</evidence>
<name>A0A8J5R1I6_9ASCO</name>
<sequence>MSENKVILHWLNYSRATRIAWLLEELQVPYILKAYKRDSHFRSPPELFKLHPLGKSPLLEVPSPLSNDSKIIAESVNIANYILEKYDTTNKLIPIDGDERLQMNYFLNYSEGTLQPVMVSLLLNHYAKTKAPFGTRFLVGLVVDAMNNAYYKPELIKNLNFLEDTLKKQNEVGSDYFVGKKLSAADIMLSFPIYLRHPETWRGPLALFDVHPTGKAPILEVIFGDGRPPIKLAETGHIMQYLLRNYDPKYILTPLDPNEQLQVDYFLHFAEGSFQNLQISLLVNSVAKHVAPFGFQKMTKMITKFLNNGYYIHEWRLYMQYLDDLLKENGTGYFVGSKLTAADVILTYPIYENVFDNLDGAAEILHDKRDLKKLYPNLANWSKMIRRHPSYSRISQMMDEEVEDLILSKPQFTYLDK</sequence>
<comment type="caution">
    <text evidence="4">The sequence shown here is derived from an EMBL/GenBank/DDBJ whole genome shotgun (WGS) entry which is preliminary data.</text>
</comment>
<evidence type="ECO:0000256" key="1">
    <source>
        <dbReference type="ARBA" id="ARBA00007409"/>
    </source>
</evidence>
<dbReference type="Pfam" id="PF02798">
    <property type="entry name" value="GST_N"/>
    <property type="match status" value="1"/>
</dbReference>
<dbReference type="InterPro" id="IPR010987">
    <property type="entry name" value="Glutathione-S-Trfase_C-like"/>
</dbReference>
<feature type="domain" description="GST N-terminal" evidence="2">
    <location>
        <begin position="3"/>
        <end position="90"/>
    </location>
</feature>
<dbReference type="Pfam" id="PF14497">
    <property type="entry name" value="GST_C_3"/>
    <property type="match status" value="1"/>
</dbReference>
<evidence type="ECO:0000313" key="4">
    <source>
        <dbReference type="EMBL" id="KAG7664720.1"/>
    </source>
</evidence>
<gene>
    <name evidence="4" type="ORF">J8A68_001745</name>
</gene>
<dbReference type="PROSITE" id="PS50405">
    <property type="entry name" value="GST_CTER"/>
    <property type="match status" value="2"/>
</dbReference>
<dbReference type="Proteomes" id="UP000694255">
    <property type="component" value="Unassembled WGS sequence"/>
</dbReference>
<dbReference type="InterPro" id="IPR004045">
    <property type="entry name" value="Glutathione_S-Trfase_N"/>
</dbReference>
<dbReference type="InterPro" id="IPR040079">
    <property type="entry name" value="Glutathione_S-Trfase"/>
</dbReference>
<dbReference type="CDD" id="cd03046">
    <property type="entry name" value="GST_N_GTT1_like"/>
    <property type="match status" value="1"/>
</dbReference>
<reference evidence="4 5" key="1">
    <citation type="journal article" date="2021" name="DNA Res.">
        <title>Genome analysis of Candida subhashii reveals its hybrid nature and dual mitochondrial genome conformations.</title>
        <authorList>
            <person name="Mixao V."/>
            <person name="Hegedusova E."/>
            <person name="Saus E."/>
            <person name="Pryszcz L.P."/>
            <person name="Cillingova A."/>
            <person name="Nosek J."/>
            <person name="Gabaldon T."/>
        </authorList>
    </citation>
    <scope>NUCLEOTIDE SEQUENCE [LARGE SCALE GENOMIC DNA]</scope>
    <source>
        <strain evidence="4 5">CBS 10753</strain>
    </source>
</reference>
<dbReference type="SFLD" id="SFLDG00358">
    <property type="entry name" value="Main_(cytGST)"/>
    <property type="match status" value="1"/>
</dbReference>
<organism evidence="4 5">
    <name type="scientific">[Candida] subhashii</name>
    <dbReference type="NCBI Taxonomy" id="561895"/>
    <lineage>
        <taxon>Eukaryota</taxon>
        <taxon>Fungi</taxon>
        <taxon>Dikarya</taxon>
        <taxon>Ascomycota</taxon>
        <taxon>Saccharomycotina</taxon>
        <taxon>Pichiomycetes</taxon>
        <taxon>Debaryomycetaceae</taxon>
        <taxon>Spathaspora</taxon>
    </lineage>
</organism>
<dbReference type="AlphaFoldDB" id="A0A8J5R1I6"/>
<dbReference type="RefSeq" id="XP_049264952.1">
    <property type="nucleotide sequence ID" value="XM_049405423.1"/>
</dbReference>
<evidence type="ECO:0000259" key="3">
    <source>
        <dbReference type="PROSITE" id="PS50405"/>
    </source>
</evidence>